<dbReference type="Proteomes" id="UP000051500">
    <property type="component" value="Unassembled WGS sequence"/>
</dbReference>
<evidence type="ECO:0000313" key="4">
    <source>
        <dbReference type="Proteomes" id="UP000051500"/>
    </source>
</evidence>
<dbReference type="Pfam" id="PF14067">
    <property type="entry name" value="LssY_C"/>
    <property type="match status" value="1"/>
</dbReference>
<evidence type="ECO:0000259" key="2">
    <source>
        <dbReference type="Pfam" id="PF14067"/>
    </source>
</evidence>
<keyword evidence="1" id="KW-0812">Transmembrane</keyword>
<keyword evidence="4" id="KW-1185">Reference proteome</keyword>
<keyword evidence="1" id="KW-1133">Transmembrane helix</keyword>
<protein>
    <recommendedName>
        <fullName evidence="2">LssY-like C-terminal domain-containing protein</fullName>
    </recommendedName>
</protein>
<dbReference type="InterPro" id="IPR036259">
    <property type="entry name" value="MFS_trans_sf"/>
</dbReference>
<feature type="transmembrane region" description="Helical" evidence="1">
    <location>
        <begin position="362"/>
        <end position="381"/>
    </location>
</feature>
<dbReference type="InterPro" id="IPR025902">
    <property type="entry name" value="LssY-like-C_dom"/>
</dbReference>
<organism evidence="3 4">
    <name type="scientific">Ligilactobacillus ceti DSM 22408</name>
    <dbReference type="NCBI Taxonomy" id="1122146"/>
    <lineage>
        <taxon>Bacteria</taxon>
        <taxon>Bacillati</taxon>
        <taxon>Bacillota</taxon>
        <taxon>Bacilli</taxon>
        <taxon>Lactobacillales</taxon>
        <taxon>Lactobacillaceae</taxon>
        <taxon>Ligilactobacillus</taxon>
    </lineage>
</organism>
<feature type="transmembrane region" description="Helical" evidence="1">
    <location>
        <begin position="35"/>
        <end position="58"/>
    </location>
</feature>
<feature type="transmembrane region" description="Helical" evidence="1">
    <location>
        <begin position="325"/>
        <end position="350"/>
    </location>
</feature>
<comment type="caution">
    <text evidence="3">The sequence shown here is derived from an EMBL/GenBank/DDBJ whole genome shotgun (WGS) entry which is preliminary data.</text>
</comment>
<dbReference type="EMBL" id="JQBZ01000025">
    <property type="protein sequence ID" value="KRN88820.1"/>
    <property type="molecule type" value="Genomic_DNA"/>
</dbReference>
<dbReference type="PATRIC" id="fig|1122146.4.peg.820"/>
<feature type="transmembrane region" description="Helical" evidence="1">
    <location>
        <begin position="64"/>
        <end position="82"/>
    </location>
</feature>
<dbReference type="SUPFAM" id="SSF103473">
    <property type="entry name" value="MFS general substrate transporter"/>
    <property type="match status" value="1"/>
</dbReference>
<feature type="transmembrane region" description="Helical" evidence="1">
    <location>
        <begin position="388"/>
        <end position="409"/>
    </location>
</feature>
<feature type="domain" description="LssY-like C-terminal" evidence="2">
    <location>
        <begin position="93"/>
        <end position="282"/>
    </location>
</feature>
<dbReference type="eggNOG" id="COG0671">
    <property type="taxonomic scope" value="Bacteria"/>
</dbReference>
<evidence type="ECO:0000313" key="3">
    <source>
        <dbReference type="EMBL" id="KRN88820.1"/>
    </source>
</evidence>
<feature type="transmembrane region" description="Helical" evidence="1">
    <location>
        <begin position="415"/>
        <end position="437"/>
    </location>
</feature>
<dbReference type="AlphaFoldDB" id="A0A0R2KRU2"/>
<name>A0A0R2KRU2_9LACO</name>
<dbReference type="STRING" id="1122146.IV53_GL000790"/>
<accession>A0A0R2KRU2</accession>
<reference evidence="3 4" key="1">
    <citation type="journal article" date="2015" name="Genome Announc.">
        <title>Expanding the biotechnology potential of lactobacilli through comparative genomics of 213 strains and associated genera.</title>
        <authorList>
            <person name="Sun Z."/>
            <person name="Harris H.M."/>
            <person name="McCann A."/>
            <person name="Guo C."/>
            <person name="Argimon S."/>
            <person name="Zhang W."/>
            <person name="Yang X."/>
            <person name="Jeffery I.B."/>
            <person name="Cooney J.C."/>
            <person name="Kagawa T.F."/>
            <person name="Liu W."/>
            <person name="Song Y."/>
            <person name="Salvetti E."/>
            <person name="Wrobel A."/>
            <person name="Rasinkangas P."/>
            <person name="Parkhill J."/>
            <person name="Rea M.C."/>
            <person name="O'Sullivan O."/>
            <person name="Ritari J."/>
            <person name="Douillard F.P."/>
            <person name="Paul Ross R."/>
            <person name="Yang R."/>
            <person name="Briner A.E."/>
            <person name="Felis G.E."/>
            <person name="de Vos W.M."/>
            <person name="Barrangou R."/>
            <person name="Klaenhammer T.R."/>
            <person name="Caufield P.W."/>
            <person name="Cui Y."/>
            <person name="Zhang H."/>
            <person name="O'Toole P.W."/>
        </authorList>
    </citation>
    <scope>NUCLEOTIDE SEQUENCE [LARGE SCALE GENOMIC DNA]</scope>
    <source>
        <strain evidence="3 4">DSM 22408</strain>
    </source>
</reference>
<proteinExistence type="predicted"/>
<dbReference type="OrthoDB" id="3725455at2"/>
<sequence>MFGGEKLDKYPIPKTKPEYHYVATKKKKKARVYIAVDRFLTVYGFLLVFAYALTLLLSSFHMKLSSLIFFVLFWCMLSYIALPRLHSFLTTLYLPDYFLSRTKTGDGILGDPVNISILGTEADIHAAMRQAGWTKADPITLRSSLGIIFSTLKHKPYPAAPVSSLYLFNRKQDFAYQMEVNGSASQRHHVRFWKVPEGWHLPGGKKVEWLAAGTFDKGVGLTSTTLQVTHKIDKDVDKERDYIIESLLYIDHDITVDVIDEFTIPYHDENGGGDPIETDGNMPIVDLHGVAKRAHEHHVDLIQQDNLKITKDNKALNKELPPKSLIYIGTFMIIKLVLVVLSFFSFVYLINDQLSMSEIEGVITLFGMLIGSIVNLVLYILTLKKFKWSRLIFLIIASISATLGIINTYTDHSSLLYNLVYTGVSIAVVIILSSPDIRQWVYTIQRRGE</sequence>
<gene>
    <name evidence="3" type="ORF">IV53_GL000790</name>
</gene>
<keyword evidence="1" id="KW-0472">Membrane</keyword>
<evidence type="ECO:0000256" key="1">
    <source>
        <dbReference type="SAM" id="Phobius"/>
    </source>
</evidence>